<protein>
    <recommendedName>
        <fullName evidence="4">HTH araC/xylS-type domain-containing protein</fullName>
    </recommendedName>
</protein>
<keyword evidence="6" id="KW-1185">Reference proteome</keyword>
<dbReference type="SUPFAM" id="SSF46689">
    <property type="entry name" value="Homeodomain-like"/>
    <property type="match status" value="1"/>
</dbReference>
<dbReference type="InterPro" id="IPR018060">
    <property type="entry name" value="HTH_AraC"/>
</dbReference>
<dbReference type="PROSITE" id="PS01124">
    <property type="entry name" value="HTH_ARAC_FAMILY_2"/>
    <property type="match status" value="1"/>
</dbReference>
<accession>A0A918IRI4</accession>
<evidence type="ECO:0000259" key="4">
    <source>
        <dbReference type="PROSITE" id="PS01124"/>
    </source>
</evidence>
<dbReference type="InterPro" id="IPR018062">
    <property type="entry name" value="HTH_AraC-typ_CS"/>
</dbReference>
<keyword evidence="2" id="KW-0238">DNA-binding</keyword>
<comment type="caution">
    <text evidence="5">The sequence shown here is derived from an EMBL/GenBank/DDBJ whole genome shotgun (WGS) entry which is preliminary data.</text>
</comment>
<dbReference type="Proteomes" id="UP000634668">
    <property type="component" value="Unassembled WGS sequence"/>
</dbReference>
<evidence type="ECO:0000256" key="2">
    <source>
        <dbReference type="ARBA" id="ARBA00023125"/>
    </source>
</evidence>
<keyword evidence="3" id="KW-0804">Transcription</keyword>
<dbReference type="InterPro" id="IPR009057">
    <property type="entry name" value="Homeodomain-like_sf"/>
</dbReference>
<evidence type="ECO:0000313" key="6">
    <source>
        <dbReference type="Proteomes" id="UP000634668"/>
    </source>
</evidence>
<reference evidence="5" key="2">
    <citation type="submission" date="2020-09" db="EMBL/GenBank/DDBJ databases">
        <authorList>
            <person name="Sun Q."/>
            <person name="Kim S."/>
        </authorList>
    </citation>
    <scope>NUCLEOTIDE SEQUENCE</scope>
    <source>
        <strain evidence="5">KCTC 12113</strain>
    </source>
</reference>
<evidence type="ECO:0000256" key="3">
    <source>
        <dbReference type="ARBA" id="ARBA00023163"/>
    </source>
</evidence>
<gene>
    <name evidence="5" type="ORF">GCM10007383_10870</name>
</gene>
<name>A0A918IRI4_9FLAO</name>
<evidence type="ECO:0000256" key="1">
    <source>
        <dbReference type="ARBA" id="ARBA00023015"/>
    </source>
</evidence>
<organism evidence="5 6">
    <name type="scientific">Arenibacter certesii</name>
    <dbReference type="NCBI Taxonomy" id="228955"/>
    <lineage>
        <taxon>Bacteria</taxon>
        <taxon>Pseudomonadati</taxon>
        <taxon>Bacteroidota</taxon>
        <taxon>Flavobacteriia</taxon>
        <taxon>Flavobacteriales</taxon>
        <taxon>Flavobacteriaceae</taxon>
        <taxon>Arenibacter</taxon>
    </lineage>
</organism>
<dbReference type="GO" id="GO:0003700">
    <property type="term" value="F:DNA-binding transcription factor activity"/>
    <property type="evidence" value="ECO:0007669"/>
    <property type="project" value="InterPro"/>
</dbReference>
<dbReference type="AlphaFoldDB" id="A0A918IRI4"/>
<sequence length="153" mass="17851">MLYLKPDIITKTENLTETGMDTESDVKYKNSGLTEAMTSTLKSQLVNLIETKKVYLDNGITLEKLAKELNTDRYSISQVINQEFGKNFYEFINDYRVQEAVNIIENNKGKIKLVTDLIYESGFNNKVSFYKAFKKRKKTTPTQYIKEKYKDKE</sequence>
<dbReference type="PROSITE" id="PS00041">
    <property type="entry name" value="HTH_ARAC_FAMILY_1"/>
    <property type="match status" value="1"/>
</dbReference>
<dbReference type="Gene3D" id="1.10.10.60">
    <property type="entry name" value="Homeodomain-like"/>
    <property type="match status" value="2"/>
</dbReference>
<dbReference type="SMART" id="SM00342">
    <property type="entry name" value="HTH_ARAC"/>
    <property type="match status" value="1"/>
</dbReference>
<feature type="domain" description="HTH araC/xylS-type" evidence="4">
    <location>
        <begin position="43"/>
        <end position="147"/>
    </location>
</feature>
<evidence type="ECO:0000313" key="5">
    <source>
        <dbReference type="EMBL" id="GGW27331.1"/>
    </source>
</evidence>
<proteinExistence type="predicted"/>
<reference evidence="5" key="1">
    <citation type="journal article" date="2014" name="Int. J. Syst. Evol. Microbiol.">
        <title>Complete genome sequence of Corynebacterium casei LMG S-19264T (=DSM 44701T), isolated from a smear-ripened cheese.</title>
        <authorList>
            <consortium name="US DOE Joint Genome Institute (JGI-PGF)"/>
            <person name="Walter F."/>
            <person name="Albersmeier A."/>
            <person name="Kalinowski J."/>
            <person name="Ruckert C."/>
        </authorList>
    </citation>
    <scope>NUCLEOTIDE SEQUENCE</scope>
    <source>
        <strain evidence="5">KCTC 12113</strain>
    </source>
</reference>
<keyword evidence="1" id="KW-0805">Transcription regulation</keyword>
<dbReference type="PANTHER" id="PTHR43280">
    <property type="entry name" value="ARAC-FAMILY TRANSCRIPTIONAL REGULATOR"/>
    <property type="match status" value="1"/>
</dbReference>
<dbReference type="Pfam" id="PF12833">
    <property type="entry name" value="HTH_18"/>
    <property type="match status" value="1"/>
</dbReference>
<dbReference type="PANTHER" id="PTHR43280:SF29">
    <property type="entry name" value="ARAC-FAMILY TRANSCRIPTIONAL REGULATOR"/>
    <property type="match status" value="1"/>
</dbReference>
<dbReference type="EMBL" id="BMWP01000005">
    <property type="protein sequence ID" value="GGW27331.1"/>
    <property type="molecule type" value="Genomic_DNA"/>
</dbReference>
<dbReference type="GO" id="GO:0043565">
    <property type="term" value="F:sequence-specific DNA binding"/>
    <property type="evidence" value="ECO:0007669"/>
    <property type="project" value="InterPro"/>
</dbReference>